<sequence>MPGPVGSTPAGGLTAASRINTSMEAWWIGAETSVRGAFWYDDSKGWRAYHDPVALPTAAAPTSGMASLSRIDTSMEIWWVGLNGSVQGAFWYKGQHHDAWQRYELAPLGQASPTSGIAAVSRIDTAMEIWWVGPQGSVEGGYYYATDTKPWQTYT</sequence>
<evidence type="ECO:0000313" key="1">
    <source>
        <dbReference type="EMBL" id="MDT0495717.1"/>
    </source>
</evidence>
<dbReference type="Gene3D" id="2.120.10.70">
    <property type="entry name" value="Fucose-specific lectin"/>
    <property type="match status" value="1"/>
</dbReference>
<feature type="non-terminal residue" evidence="1">
    <location>
        <position position="155"/>
    </location>
</feature>
<proteinExistence type="predicted"/>
<comment type="caution">
    <text evidence="1">The sequence shown here is derived from an EMBL/GenBank/DDBJ whole genome shotgun (WGS) entry which is preliminary data.</text>
</comment>
<reference evidence="2" key="1">
    <citation type="submission" date="2023-07" db="EMBL/GenBank/DDBJ databases">
        <title>30 novel species of actinomycetes from the DSMZ collection.</title>
        <authorList>
            <person name="Nouioui I."/>
        </authorList>
    </citation>
    <scope>NUCLEOTIDE SEQUENCE [LARGE SCALE GENOMIC DNA]</scope>
    <source>
        <strain evidence="2">DSM 40932</strain>
    </source>
</reference>
<keyword evidence="2" id="KW-1185">Reference proteome</keyword>
<dbReference type="EMBL" id="JAVRFG010000133">
    <property type="protein sequence ID" value="MDT0495717.1"/>
    <property type="molecule type" value="Genomic_DNA"/>
</dbReference>
<organism evidence="1 2">
    <name type="scientific">Streptomyces stephensoniae</name>
    <dbReference type="NCBI Taxonomy" id="3375367"/>
    <lineage>
        <taxon>Bacteria</taxon>
        <taxon>Bacillati</taxon>
        <taxon>Actinomycetota</taxon>
        <taxon>Actinomycetes</taxon>
        <taxon>Kitasatosporales</taxon>
        <taxon>Streptomycetaceae</taxon>
        <taxon>Streptomyces</taxon>
    </lineage>
</organism>
<dbReference type="SUPFAM" id="SSF89372">
    <property type="entry name" value="Fucose-specific lectin"/>
    <property type="match status" value="1"/>
</dbReference>
<name>A0ABU2WF46_9ACTN</name>
<protein>
    <submittedName>
        <fullName evidence="1">Uncharacterized protein</fullName>
    </submittedName>
</protein>
<dbReference type="Proteomes" id="UP001180556">
    <property type="component" value="Unassembled WGS sequence"/>
</dbReference>
<evidence type="ECO:0000313" key="2">
    <source>
        <dbReference type="Proteomes" id="UP001180556"/>
    </source>
</evidence>
<gene>
    <name evidence="1" type="ORF">RM717_35115</name>
</gene>
<accession>A0ABU2WF46</accession>